<accession>A0A5B9EE17</accession>
<dbReference type="KEGG" id="talb:FTW19_22225"/>
<keyword evidence="3" id="KW-1185">Reference proteome</keyword>
<keyword evidence="1" id="KW-0812">Transmembrane</keyword>
<evidence type="ECO:0000313" key="3">
    <source>
        <dbReference type="Proteomes" id="UP000321820"/>
    </source>
</evidence>
<dbReference type="Proteomes" id="UP000321820">
    <property type="component" value="Chromosome"/>
</dbReference>
<dbReference type="AlphaFoldDB" id="A0A5B9EE17"/>
<evidence type="ECO:0000313" key="2">
    <source>
        <dbReference type="EMBL" id="QEE30458.1"/>
    </source>
</evidence>
<name>A0A5B9EE17_9BACT</name>
<dbReference type="OrthoDB" id="9857386at2"/>
<proteinExistence type="predicted"/>
<sequence>MDAHRYRRLHAALSLSLFVGYLTSRFSESAVSGLVAFAGFLIFSSLVLFIVSSSSSIHEAIATSLSNRLGVLVAPGLYRRVVRQPVAVCLATTTLVLPFRFQLPPPSSSR</sequence>
<organism evidence="2 3">
    <name type="scientific">Terriglobus albidus</name>
    <dbReference type="NCBI Taxonomy" id="1592106"/>
    <lineage>
        <taxon>Bacteria</taxon>
        <taxon>Pseudomonadati</taxon>
        <taxon>Acidobacteriota</taxon>
        <taxon>Terriglobia</taxon>
        <taxon>Terriglobales</taxon>
        <taxon>Acidobacteriaceae</taxon>
        <taxon>Terriglobus</taxon>
    </lineage>
</organism>
<dbReference type="RefSeq" id="WP_147649771.1">
    <property type="nucleotide sequence ID" value="NZ_CP042806.1"/>
</dbReference>
<protein>
    <submittedName>
        <fullName evidence="2">Uncharacterized protein</fullName>
    </submittedName>
</protein>
<feature type="transmembrane region" description="Helical" evidence="1">
    <location>
        <begin position="34"/>
        <end position="51"/>
    </location>
</feature>
<gene>
    <name evidence="2" type="ORF">FTW19_22225</name>
</gene>
<keyword evidence="1" id="KW-0472">Membrane</keyword>
<keyword evidence="1" id="KW-1133">Transmembrane helix</keyword>
<reference evidence="2 3" key="1">
    <citation type="submission" date="2019-08" db="EMBL/GenBank/DDBJ databases">
        <title>Complete genome sequence of Terriglobus albidus strain ORNL.</title>
        <authorList>
            <person name="Podar M."/>
        </authorList>
    </citation>
    <scope>NUCLEOTIDE SEQUENCE [LARGE SCALE GENOMIC DNA]</scope>
    <source>
        <strain evidence="2 3">ORNL</strain>
    </source>
</reference>
<dbReference type="EMBL" id="CP042806">
    <property type="protein sequence ID" value="QEE30458.1"/>
    <property type="molecule type" value="Genomic_DNA"/>
</dbReference>
<evidence type="ECO:0000256" key="1">
    <source>
        <dbReference type="SAM" id="Phobius"/>
    </source>
</evidence>